<evidence type="ECO:0000313" key="7">
    <source>
        <dbReference type="Proteomes" id="UP000193411"/>
    </source>
</evidence>
<evidence type="ECO:0000256" key="2">
    <source>
        <dbReference type="ARBA" id="ARBA00022857"/>
    </source>
</evidence>
<dbReference type="CDD" id="cd05367">
    <property type="entry name" value="SPR-like_SDR_c"/>
    <property type="match status" value="1"/>
</dbReference>
<accession>A0A1Y2HAU7</accession>
<dbReference type="PRINTS" id="PR00081">
    <property type="entry name" value="GDHRDH"/>
</dbReference>
<gene>
    <name evidence="6" type="ORF">BCR44DRAFT_1441873</name>
</gene>
<dbReference type="STRING" id="765915.A0A1Y2HAU7"/>
<name>A0A1Y2HAU7_9FUNG</name>
<keyword evidence="7" id="KW-1185">Reference proteome</keyword>
<dbReference type="InterPro" id="IPR020904">
    <property type="entry name" value="Sc_DH/Rdtase_CS"/>
</dbReference>
<dbReference type="Pfam" id="PF00106">
    <property type="entry name" value="adh_short"/>
    <property type="match status" value="1"/>
</dbReference>
<dbReference type="InterPro" id="IPR002347">
    <property type="entry name" value="SDR_fam"/>
</dbReference>
<evidence type="ECO:0000256" key="3">
    <source>
        <dbReference type="ARBA" id="ARBA00023002"/>
    </source>
</evidence>
<keyword evidence="3" id="KW-0560">Oxidoreductase</keyword>
<dbReference type="OrthoDB" id="153074at2759"/>
<sequence>MNDKSFVFCLAPTRLLLKVTLQKCHGQLIPATSMNSSNTNNAMSPSPNPVYIVTGASRGYGLAIVKELLLISPQAHILGTARSADKLAAVQAELGGADRFDYVAGDITDESVAKAIVDKAVARWGRIDGVVHNAGILDPMDHISKIPISFFRQILDVNVTSVLQLTQLALPHLRTSPLGLGRLVLISSGAATNAYHGWTAYCTSKAALNMLAKCLAVEEPKVVTVALRPGVLDTDMQQHIRDNGKGKLEDGTYEYFVKAHQEGSLVDPHVSGHVAAQLLVKAGKELSGQFVDWKGDEVKEFQKK</sequence>
<evidence type="ECO:0000259" key="5">
    <source>
        <dbReference type="SMART" id="SM00822"/>
    </source>
</evidence>
<dbReference type="SUPFAM" id="SSF51735">
    <property type="entry name" value="NAD(P)-binding Rossmann-fold domains"/>
    <property type="match status" value="1"/>
</dbReference>
<proteinExistence type="inferred from homology"/>
<dbReference type="PANTHER" id="PTHR43008:SF8">
    <property type="entry name" value="BENZIL REDUCTASE ((S)-BENZOIN FORMING) IRC24"/>
    <property type="match status" value="1"/>
</dbReference>
<dbReference type="InterPro" id="IPR036291">
    <property type="entry name" value="NAD(P)-bd_dom_sf"/>
</dbReference>
<evidence type="ECO:0000256" key="4">
    <source>
        <dbReference type="RuleBase" id="RU000363"/>
    </source>
</evidence>
<dbReference type="Gene3D" id="3.40.50.720">
    <property type="entry name" value="NAD(P)-binding Rossmann-like Domain"/>
    <property type="match status" value="1"/>
</dbReference>
<dbReference type="PROSITE" id="PS00061">
    <property type="entry name" value="ADH_SHORT"/>
    <property type="match status" value="1"/>
</dbReference>
<dbReference type="PRINTS" id="PR00080">
    <property type="entry name" value="SDRFAMILY"/>
</dbReference>
<protein>
    <submittedName>
        <fullName evidence="6">Putative short-chain dehydrogenase</fullName>
    </submittedName>
</protein>
<dbReference type="FunFam" id="3.40.50.720:FF:000281">
    <property type="entry name" value="Uncharacterized oxidoreductase YIR035C"/>
    <property type="match status" value="1"/>
</dbReference>
<dbReference type="SMART" id="SM00822">
    <property type="entry name" value="PKS_KR"/>
    <property type="match status" value="1"/>
</dbReference>
<feature type="domain" description="Ketoreductase" evidence="5">
    <location>
        <begin position="49"/>
        <end position="234"/>
    </location>
</feature>
<dbReference type="EMBL" id="MCFL01000057">
    <property type="protein sequence ID" value="ORZ31625.1"/>
    <property type="molecule type" value="Genomic_DNA"/>
</dbReference>
<evidence type="ECO:0000256" key="1">
    <source>
        <dbReference type="ARBA" id="ARBA00006484"/>
    </source>
</evidence>
<dbReference type="GO" id="GO:0050664">
    <property type="term" value="F:oxidoreductase activity, acting on NAD(P)H, oxygen as acceptor"/>
    <property type="evidence" value="ECO:0007669"/>
    <property type="project" value="TreeGrafter"/>
</dbReference>
<comment type="caution">
    <text evidence="6">The sequence shown here is derived from an EMBL/GenBank/DDBJ whole genome shotgun (WGS) entry which is preliminary data.</text>
</comment>
<comment type="similarity">
    <text evidence="1 4">Belongs to the short-chain dehydrogenases/reductases (SDR) family.</text>
</comment>
<dbReference type="InterPro" id="IPR057326">
    <property type="entry name" value="KR_dom"/>
</dbReference>
<evidence type="ECO:0000313" key="6">
    <source>
        <dbReference type="EMBL" id="ORZ31625.1"/>
    </source>
</evidence>
<keyword evidence="2" id="KW-0521">NADP</keyword>
<reference evidence="6 7" key="1">
    <citation type="submission" date="2016-07" db="EMBL/GenBank/DDBJ databases">
        <title>Pervasive Adenine N6-methylation of Active Genes in Fungi.</title>
        <authorList>
            <consortium name="DOE Joint Genome Institute"/>
            <person name="Mondo S.J."/>
            <person name="Dannebaum R.O."/>
            <person name="Kuo R.C."/>
            <person name="Labutti K."/>
            <person name="Haridas S."/>
            <person name="Kuo A."/>
            <person name="Salamov A."/>
            <person name="Ahrendt S.R."/>
            <person name="Lipzen A."/>
            <person name="Sullivan W."/>
            <person name="Andreopoulos W.B."/>
            <person name="Clum A."/>
            <person name="Lindquist E."/>
            <person name="Daum C."/>
            <person name="Ramamoorthy G.K."/>
            <person name="Gryganskyi A."/>
            <person name="Culley D."/>
            <person name="Magnuson J.K."/>
            <person name="James T.Y."/>
            <person name="O'Malley M.A."/>
            <person name="Stajich J.E."/>
            <person name="Spatafora J.W."/>
            <person name="Visel A."/>
            <person name="Grigoriev I.V."/>
        </authorList>
    </citation>
    <scope>NUCLEOTIDE SEQUENCE [LARGE SCALE GENOMIC DNA]</scope>
    <source>
        <strain evidence="6 7">PL171</strain>
    </source>
</reference>
<organism evidence="6 7">
    <name type="scientific">Catenaria anguillulae PL171</name>
    <dbReference type="NCBI Taxonomy" id="765915"/>
    <lineage>
        <taxon>Eukaryota</taxon>
        <taxon>Fungi</taxon>
        <taxon>Fungi incertae sedis</taxon>
        <taxon>Blastocladiomycota</taxon>
        <taxon>Blastocladiomycetes</taxon>
        <taxon>Blastocladiales</taxon>
        <taxon>Catenariaceae</taxon>
        <taxon>Catenaria</taxon>
    </lineage>
</organism>
<dbReference type="AlphaFoldDB" id="A0A1Y2HAU7"/>
<dbReference type="Proteomes" id="UP000193411">
    <property type="component" value="Unassembled WGS sequence"/>
</dbReference>
<dbReference type="PANTHER" id="PTHR43008">
    <property type="entry name" value="BENZIL REDUCTASE"/>
    <property type="match status" value="1"/>
</dbReference>